<sequence>MRINRKVREGMHQVSICLLILLVMLYSIFPSIAPLVQAEGGAAEDVTATATDSKWLTYKFDEFSNDKFNQLFTVNGAAEVPNGAEFIRLTPAETIQSGAVFNNNKLCPVNNYSFSTAFSFMMSNQSAAGPSDGLTFTLQTGTTSLEVPGGSVGYYGLSPSFTIKYDTFKNDVYQDPSDNYIGLATNGELVNQPGWFTDLNQYNASNGTSFVLSNGTMYYTWIDYDSVAQTVQVLLATTPDRASANKVLDVDGIDLSNIFGGQPFHAGFTAATGSPNYETHDIHSWYFVNDYAPITTLNPQNDYKIAPSNVELVTESASSPGVHNVTVTLTDPSGNPVAGAVPDSFTTTSGELTGPNGEPLTELVSDTEGKIHALLVNADHSTEVTVSANVNCIEVSDTIPATEQPPDMEEPPVGACPVPVALINGSFEEPTARMPGDTGSPGAEHAWQYFYEHEVPGWQTTASDKFIQIMKSEYLLAGMEINPPHGNQYAELNADQVSALYQDVETTPGQTIYWRVAHRGLLGEDTMAVQIGSVDTPADELPVIQEISTGNTGWEYYSGSYTVPAGQATTRFAFNSIDAAGGDQRWGNLLDDVFLGTKPCVVAEKTVSPEGEVFAGQELTYEVTVKNNGGDIAADAVFEDAIPEGTEYVPGSLKIIDGPGAGNLTDIEGDDAGHFDGKKVIVELGDLPNTNNLPDGITVQFKVKALDTDAEREVINKAFINYNNLLINERETTETNETTNTILPREGIDACAAPVALINGSFEEPSYSSEYPTGPGYYVLDASLMPGWKTTDSSQVFEVFNKFLMDQLEPGSIHDEQGLINDVPDGEQMVELNSREAAQLYQDVETTPGQIIYWRLAHKGRLGEDTMAVKIGSASTEPQSLPTIQEVTTGRDEWKYYSGTYTVPAGQTVTRFGFEAISSAGGDKAVGNFLDDIFLGTEPCVVAEKTVSPEGEVYAGDELTYEVTVKNNGGDIAANAVFEDAIPAGTKYVPGSLKIIDGPGTGDLTDQKGDDAGRYDEESNNVIIELGDLPNTNDLPNGVTVQFKVKALVDDTVSEIINKAKVNYDNLLTNESKTTESNETTTELAYQKPVLESQKAAEVFEKADGNTDLEHPEVGDILTYTIQTRNTVEDSLVKNLIIRDELPEGLEYVTGTLSVDGVSVTDEEDDDAGHSLNGEIFGAFGDITDTEWHSITFQVEVGPGQAGQDIKNIATVDGDNIDEPDEPSEEVLVYPRNPNLESDKFSSIEEKGEGNNDADKYQVGDTIKYTIQARNTVRESVVENFVISDVLPEGLTYLEGSLEASHEGSTNFTNGAITANFGEVTDDEWRIVTFLATIDAGQSGQTIQNTATVDGDNVEEPDEPSEEFQVDPREPRLESEKTYDIAEKFEGNTDAEHPEVGDILTYTIQTRNMVEDSLVKNLTIRDVLPEGLEYVAESLTVDGVAVTDEEDNDAGHSVNGEIFGSFGDITDTEWHKVTFQVVVGEGQAGQDIKNIATVDGDNIDEPDEPSEEVLVYPREPKVESEKMAENVEEGKEVYEVGDTIKYTIQARNTVKESVVENFAISDVLPEGLSYVEDSLELSHDGSGNFEDGTITAAFGDVTDIEWRIVTFLATIDSGQSGQTINNTATVDGDNFDEPDKPAKEITVDPKEPKLDSEKSASIAEKLEGNTDTEHAEVGDILTYTIQTRNTIEDSLVESLTIRDTIPEGLEYVVGSLTVDGVSVTDEADDDAGHSVDGEILGAFGDITDTEWHTLTFQVVVGAGQAGQDIINIALVDGENVDTPEEPKHELLVYPRIPVLESEKSSSIVEKGEGNSNNKAYQVGDTIEYTIQARNTVKESLVTNFEITDVLPEGLTFIEGSLEASHEGVADFRNGIITAKFGDVSDTEWRTVTFQATIDSGQVGKTLQNIATVDGGNIEVPDKPENEITVNPRDPELESEKTSAITEKAEGNSNKDYAEVGDILTYTIQTRNTVPDSLVSNLIIADTIPDGLEYLTGTLTVDGNSVTDAEDDDAGESINGEILAEFGDITDTEWHSIIFQVKVKEGQAGKDITNIAVVEGDNVTSSDKPENEVRIYPRNPEVESEKTAVNAKEGKNIYEVGDRVIYTIKARNTVQDSVIEDLVISDALPKGLSFVEGTIEVSHDGNGSYKDGTITASFGDVADTEWRTITFHALIDSKQTGDTIENIATVDGGNIDNPETPIEAITIEKEVTNPPVKPSPEDEDQNGGPNPTNNKDGNREAPVSGKELPKTATNHYNFLLIGAALFLLGLVVWISRRKVARD</sequence>
<feature type="domain" description="DUF11" evidence="10">
    <location>
        <begin position="604"/>
        <end position="720"/>
    </location>
</feature>
<dbReference type="InterPro" id="IPR019931">
    <property type="entry name" value="LPXTG_anchor"/>
</dbReference>
<name>A0ABS5M9G1_9BACI</name>
<dbReference type="Gene3D" id="2.60.120.260">
    <property type="entry name" value="Galactose-binding domain-like"/>
    <property type="match status" value="2"/>
</dbReference>
<dbReference type="NCBIfam" id="TIGR01167">
    <property type="entry name" value="LPXTG_anchor"/>
    <property type="match status" value="1"/>
</dbReference>
<feature type="domain" description="DUF11" evidence="10">
    <location>
        <begin position="1109"/>
        <end position="1220"/>
    </location>
</feature>
<accession>A0ABS5M9G1</accession>
<evidence type="ECO:0000313" key="12">
    <source>
        <dbReference type="Proteomes" id="UP000681870"/>
    </source>
</evidence>
<dbReference type="InterPro" id="IPR056573">
    <property type="entry name" value="Lectin_L-type_dom"/>
</dbReference>
<evidence type="ECO:0000256" key="7">
    <source>
        <dbReference type="SAM" id="Phobius"/>
    </source>
</evidence>
<dbReference type="SUPFAM" id="SSF49401">
    <property type="entry name" value="Bacterial adhesins"/>
    <property type="match status" value="10"/>
</dbReference>
<keyword evidence="5" id="KW-0572">Peptidoglycan-anchor</keyword>
<evidence type="ECO:0000256" key="6">
    <source>
        <dbReference type="SAM" id="MobiDB-lite"/>
    </source>
</evidence>
<dbReference type="InterPro" id="IPR051172">
    <property type="entry name" value="Chlamydia_OmcB"/>
</dbReference>
<feature type="domain" description="DUF11" evidence="10">
    <location>
        <begin position="2090"/>
        <end position="2192"/>
    </location>
</feature>
<evidence type="ECO:0000259" key="8">
    <source>
        <dbReference type="Pfam" id="PF00139"/>
    </source>
</evidence>
<feature type="domain" description="Legume lectin" evidence="8">
    <location>
        <begin position="57"/>
        <end position="292"/>
    </location>
</feature>
<keyword evidence="2" id="KW-0134">Cell wall</keyword>
<feature type="region of interest" description="Disordered" evidence="6">
    <location>
        <begin position="2204"/>
        <end position="2243"/>
    </location>
</feature>
<dbReference type="InterPro" id="IPR047589">
    <property type="entry name" value="DUF11_rpt"/>
</dbReference>
<keyword evidence="7" id="KW-0812">Transmembrane</keyword>
<feature type="domain" description="DUF11" evidence="10">
    <location>
        <begin position="1532"/>
        <end position="1633"/>
    </location>
</feature>
<dbReference type="PANTHER" id="PTHR34819">
    <property type="entry name" value="LARGE CYSTEINE-RICH PERIPLASMIC PROTEIN OMCB"/>
    <property type="match status" value="1"/>
</dbReference>
<organism evidence="11 12">
    <name type="scientific">Ornithinibacillus massiliensis</name>
    <dbReference type="NCBI Taxonomy" id="1944633"/>
    <lineage>
        <taxon>Bacteria</taxon>
        <taxon>Bacillati</taxon>
        <taxon>Bacillota</taxon>
        <taxon>Bacilli</taxon>
        <taxon>Bacillales</taxon>
        <taxon>Bacillaceae</taxon>
        <taxon>Ornithinibacillus</taxon>
    </lineage>
</organism>
<evidence type="ECO:0000256" key="5">
    <source>
        <dbReference type="ARBA" id="ARBA00023088"/>
    </source>
</evidence>
<dbReference type="EMBL" id="JAGXBY010000001">
    <property type="protein sequence ID" value="MBS3678951.1"/>
    <property type="molecule type" value="Genomic_DNA"/>
</dbReference>
<feature type="region of interest" description="Disordered" evidence="6">
    <location>
        <begin position="1351"/>
        <end position="1373"/>
    </location>
</feature>
<dbReference type="Pfam" id="PF00746">
    <property type="entry name" value="Gram_pos_anchor"/>
    <property type="match status" value="1"/>
</dbReference>
<feature type="region of interest" description="Disordered" evidence="6">
    <location>
        <begin position="1628"/>
        <end position="1654"/>
    </location>
</feature>
<evidence type="ECO:0000256" key="1">
    <source>
        <dbReference type="ARBA" id="ARBA00004168"/>
    </source>
</evidence>
<feature type="domain" description="DUF11" evidence="10">
    <location>
        <begin position="1389"/>
        <end position="1502"/>
    </location>
</feature>
<feature type="domain" description="DUF11" evidence="10">
    <location>
        <begin position="1949"/>
        <end position="2062"/>
    </location>
</feature>
<dbReference type="NCBIfam" id="TIGR04226">
    <property type="entry name" value="RrgB_K2N_iso_D2"/>
    <property type="match status" value="6"/>
</dbReference>
<evidence type="ECO:0000259" key="10">
    <source>
        <dbReference type="Pfam" id="PF01345"/>
    </source>
</evidence>
<dbReference type="NCBIfam" id="TIGR01451">
    <property type="entry name" value="B_ant_repeat"/>
    <property type="match status" value="10"/>
</dbReference>
<evidence type="ECO:0000256" key="4">
    <source>
        <dbReference type="ARBA" id="ARBA00022729"/>
    </source>
</evidence>
<feature type="transmembrane region" description="Helical" evidence="7">
    <location>
        <begin position="2251"/>
        <end position="2269"/>
    </location>
</feature>
<evidence type="ECO:0000256" key="2">
    <source>
        <dbReference type="ARBA" id="ARBA00022512"/>
    </source>
</evidence>
<dbReference type="InterPro" id="IPR001434">
    <property type="entry name" value="OmcB-like_DUF11"/>
</dbReference>
<keyword evidence="7" id="KW-0472">Membrane</keyword>
<feature type="domain" description="DUF11" evidence="10">
    <location>
        <begin position="944"/>
        <end position="1075"/>
    </location>
</feature>
<keyword evidence="7" id="KW-1133">Transmembrane helix</keyword>
<evidence type="ECO:0000259" key="9">
    <source>
        <dbReference type="Pfam" id="PF00746"/>
    </source>
</evidence>
<evidence type="ECO:0000256" key="3">
    <source>
        <dbReference type="ARBA" id="ARBA00022525"/>
    </source>
</evidence>
<dbReference type="SUPFAM" id="SSF49899">
    <property type="entry name" value="Concanavalin A-like lectins/glucanases"/>
    <property type="match status" value="1"/>
</dbReference>
<reference evidence="11 12" key="1">
    <citation type="submission" date="2021-05" db="EMBL/GenBank/DDBJ databases">
        <title>Ornithinibacillus massiliensis sp. nov.</title>
        <authorList>
            <person name="Iwaza R."/>
            <person name="Lagier J.-C."/>
            <person name="Raoult D."/>
        </authorList>
    </citation>
    <scope>NUCLEOTIDE SEQUENCE [LARGE SCALE GENOMIC DNA]</scope>
    <source>
        <strain evidence="11 12">Marseille-P3601</strain>
    </source>
</reference>
<dbReference type="InterPro" id="IPR008966">
    <property type="entry name" value="Adhesion_dom_sf"/>
</dbReference>
<dbReference type="Pfam" id="PF01345">
    <property type="entry name" value="DUF11"/>
    <property type="match status" value="9"/>
</dbReference>
<keyword evidence="4" id="KW-0732">Signal</keyword>
<comment type="subcellular location">
    <subcellularLocation>
        <location evidence="1">Secreted</location>
        <location evidence="1">Cell wall</location>
        <topology evidence="1">Peptidoglycan-anchor</topology>
    </subcellularLocation>
</comment>
<proteinExistence type="predicted"/>
<gene>
    <name evidence="11" type="ORF">KGF86_01870</name>
</gene>
<feature type="compositionally biased region" description="Acidic residues" evidence="6">
    <location>
        <begin position="1352"/>
        <end position="1365"/>
    </location>
</feature>
<evidence type="ECO:0000313" key="11">
    <source>
        <dbReference type="EMBL" id="MBS3678951.1"/>
    </source>
</evidence>
<dbReference type="InterPro" id="IPR013320">
    <property type="entry name" value="ConA-like_dom_sf"/>
</dbReference>
<dbReference type="InterPro" id="IPR026466">
    <property type="entry name" value="Fim_isopep_form_D2_dom"/>
</dbReference>
<dbReference type="Gene3D" id="2.60.40.10">
    <property type="entry name" value="Immunoglobulins"/>
    <property type="match status" value="1"/>
</dbReference>
<feature type="domain" description="Gram-positive cocci surface proteins LPxTG" evidence="9">
    <location>
        <begin position="2240"/>
        <end position="2274"/>
    </location>
</feature>
<dbReference type="Pfam" id="PF00139">
    <property type="entry name" value="Lectin_legB"/>
    <property type="match status" value="1"/>
</dbReference>
<feature type="compositionally biased region" description="Basic and acidic residues" evidence="6">
    <location>
        <begin position="1633"/>
        <end position="1654"/>
    </location>
</feature>
<dbReference type="InterPro" id="IPR001220">
    <property type="entry name" value="Legume_lectin_dom"/>
</dbReference>
<comment type="caution">
    <text evidence="11">The sequence shown here is derived from an EMBL/GenBank/DDBJ whole genome shotgun (WGS) entry which is preliminary data.</text>
</comment>
<dbReference type="CDD" id="cd01951">
    <property type="entry name" value="lectin_L-type"/>
    <property type="match status" value="1"/>
</dbReference>
<dbReference type="Gene3D" id="2.60.120.200">
    <property type="match status" value="1"/>
</dbReference>
<dbReference type="InterPro" id="IPR013783">
    <property type="entry name" value="Ig-like_fold"/>
</dbReference>
<dbReference type="Proteomes" id="UP000681870">
    <property type="component" value="Unassembled WGS sequence"/>
</dbReference>
<protein>
    <submittedName>
        <fullName evidence="11">DUF11 domain-containing protein</fullName>
    </submittedName>
</protein>
<dbReference type="PANTHER" id="PTHR34819:SF3">
    <property type="entry name" value="CELL SURFACE PROTEIN"/>
    <property type="match status" value="1"/>
</dbReference>
<feature type="domain" description="DUF11" evidence="10">
    <location>
        <begin position="1253"/>
        <end position="1358"/>
    </location>
</feature>
<dbReference type="Gene3D" id="2.60.40.740">
    <property type="match status" value="10"/>
</dbReference>
<keyword evidence="12" id="KW-1185">Reference proteome</keyword>
<feature type="domain" description="DUF11" evidence="10">
    <location>
        <begin position="1811"/>
        <end position="1917"/>
    </location>
</feature>
<keyword evidence="3" id="KW-0964">Secreted</keyword>
<dbReference type="RefSeq" id="WP_211740994.1">
    <property type="nucleotide sequence ID" value="NZ_JAGXBY010000001.1"/>
</dbReference>